<proteinExistence type="inferred from homology"/>
<dbReference type="GO" id="GO:0008168">
    <property type="term" value="F:methyltransferase activity"/>
    <property type="evidence" value="ECO:0007669"/>
    <property type="project" value="UniProtKB-KW"/>
</dbReference>
<dbReference type="Pfam" id="PF06253">
    <property type="entry name" value="MTTB"/>
    <property type="match status" value="1"/>
</dbReference>
<dbReference type="InterPro" id="IPR010426">
    <property type="entry name" value="MTTB_MeTrfase"/>
</dbReference>
<dbReference type="EMBL" id="UINC01136460">
    <property type="protein sequence ID" value="SVD21242.1"/>
    <property type="molecule type" value="Genomic_DNA"/>
</dbReference>
<keyword evidence="2" id="KW-0489">Methyltransferase</keyword>
<organism evidence="4">
    <name type="scientific">marine metagenome</name>
    <dbReference type="NCBI Taxonomy" id="408172"/>
    <lineage>
        <taxon>unclassified sequences</taxon>
        <taxon>metagenomes</taxon>
        <taxon>ecological metagenomes</taxon>
    </lineage>
</organism>
<dbReference type="InterPro" id="IPR038601">
    <property type="entry name" value="MttB-like_sf"/>
</dbReference>
<name>A0A382THJ5_9ZZZZ</name>
<evidence type="ECO:0000256" key="2">
    <source>
        <dbReference type="ARBA" id="ARBA00022603"/>
    </source>
</evidence>
<evidence type="ECO:0008006" key="5">
    <source>
        <dbReference type="Google" id="ProtNLM"/>
    </source>
</evidence>
<dbReference type="Gene3D" id="3.20.20.480">
    <property type="entry name" value="Trimethylamine methyltransferase-like"/>
    <property type="match status" value="1"/>
</dbReference>
<dbReference type="AlphaFoldDB" id="A0A382THJ5"/>
<evidence type="ECO:0000256" key="3">
    <source>
        <dbReference type="ARBA" id="ARBA00022679"/>
    </source>
</evidence>
<feature type="non-terminal residue" evidence="4">
    <location>
        <position position="301"/>
    </location>
</feature>
<comment type="similarity">
    <text evidence="1">Belongs to the trimethylamine methyltransferase family.</text>
</comment>
<keyword evidence="3" id="KW-0808">Transferase</keyword>
<evidence type="ECO:0000313" key="4">
    <source>
        <dbReference type="EMBL" id="SVD21242.1"/>
    </source>
</evidence>
<protein>
    <recommendedName>
        <fullName evidence="5">Trimethylamine methyltransferase</fullName>
    </recommendedName>
</protein>
<sequence>QYSLSRFYTALKHCRKPIRGSGDPGIDCESILQLAYAIAGSEAAYKERPFITHHYCPVISPLKMDENSTELLMFYTEQGLPSHSTVVPNAGLTSPMTLVSTLAQGNAEFLSMAALMQMTRPGTPLIYSSLSTVGDMRSGAYAPGGVECGMLNMAHAQMAKFYNVPCSGYIGLTNSKLNDAQAGYEKALSCMGGLLAGMHVLQFAGLIDALMAFDYGMAVVDNEIAQMLKRVARGMEFSEDNLALGEIGEEGPGGMFVATDRTLELMTSTALMPDVADRETRQIWTENGALDASSRALQKAR</sequence>
<gene>
    <name evidence="4" type="ORF">METZ01_LOCUS374096</name>
</gene>
<accession>A0A382THJ5</accession>
<reference evidence="4" key="1">
    <citation type="submission" date="2018-05" db="EMBL/GenBank/DDBJ databases">
        <authorList>
            <person name="Lanie J.A."/>
            <person name="Ng W.-L."/>
            <person name="Kazmierczak K.M."/>
            <person name="Andrzejewski T.M."/>
            <person name="Davidsen T.M."/>
            <person name="Wayne K.J."/>
            <person name="Tettelin H."/>
            <person name="Glass J.I."/>
            <person name="Rusch D."/>
            <person name="Podicherti R."/>
            <person name="Tsui H.-C.T."/>
            <person name="Winkler M.E."/>
        </authorList>
    </citation>
    <scope>NUCLEOTIDE SEQUENCE</scope>
</reference>
<dbReference type="GO" id="GO:0032259">
    <property type="term" value="P:methylation"/>
    <property type="evidence" value="ECO:0007669"/>
    <property type="project" value="UniProtKB-KW"/>
</dbReference>
<evidence type="ECO:0000256" key="1">
    <source>
        <dbReference type="ARBA" id="ARBA00007137"/>
    </source>
</evidence>
<dbReference type="GO" id="GO:0015948">
    <property type="term" value="P:methanogenesis"/>
    <property type="evidence" value="ECO:0007669"/>
    <property type="project" value="InterPro"/>
</dbReference>
<feature type="non-terminal residue" evidence="4">
    <location>
        <position position="1"/>
    </location>
</feature>